<keyword evidence="1" id="KW-0560">Oxidoreductase</keyword>
<dbReference type="Pfam" id="PF01243">
    <property type="entry name" value="PNPOx_N"/>
    <property type="match status" value="1"/>
</dbReference>
<organism evidence="3 4">
    <name type="scientific">Saccharopolyspora rosea</name>
    <dbReference type="NCBI Taxonomy" id="524884"/>
    <lineage>
        <taxon>Bacteria</taxon>
        <taxon>Bacillati</taxon>
        <taxon>Actinomycetota</taxon>
        <taxon>Actinomycetes</taxon>
        <taxon>Pseudonocardiales</taxon>
        <taxon>Pseudonocardiaceae</taxon>
        <taxon>Saccharopolyspora</taxon>
    </lineage>
</organism>
<sequence>MRISREQARAWFDQARVARLASTDADGRPHLVPVVFAVRGEVVVTAVDHKPKRTPDLKRLRNIAANPEVSLLADHYSDDWDRLWWARADGTAALAATADHPDLVSALVHKYPQYQRTPPSGTLIVVRVHRWSGWAARA</sequence>
<evidence type="ECO:0000313" key="4">
    <source>
        <dbReference type="Proteomes" id="UP001597018"/>
    </source>
</evidence>
<dbReference type="Gene3D" id="2.30.110.10">
    <property type="entry name" value="Electron Transport, Fmn-binding Protein, Chain A"/>
    <property type="match status" value="1"/>
</dbReference>
<dbReference type="EMBL" id="JBHTIW010000001">
    <property type="protein sequence ID" value="MFD0918481.1"/>
    <property type="molecule type" value="Genomic_DNA"/>
</dbReference>
<name>A0ABW3FJ33_9PSEU</name>
<dbReference type="RefSeq" id="WP_263249898.1">
    <property type="nucleotide sequence ID" value="NZ_BAABLT010000022.1"/>
</dbReference>
<evidence type="ECO:0000256" key="1">
    <source>
        <dbReference type="ARBA" id="ARBA00023002"/>
    </source>
</evidence>
<evidence type="ECO:0000259" key="2">
    <source>
        <dbReference type="Pfam" id="PF01243"/>
    </source>
</evidence>
<dbReference type="InterPro" id="IPR019967">
    <property type="entry name" value="F420-dep_enz_PPOX_Rv0121"/>
</dbReference>
<keyword evidence="4" id="KW-1185">Reference proteome</keyword>
<comment type="caution">
    <text evidence="3">The sequence shown here is derived from an EMBL/GenBank/DDBJ whole genome shotgun (WGS) entry which is preliminary data.</text>
</comment>
<dbReference type="PANTHER" id="PTHR35176">
    <property type="entry name" value="HEME OXYGENASE HI_0854-RELATED"/>
    <property type="match status" value="1"/>
</dbReference>
<proteinExistence type="predicted"/>
<dbReference type="SUPFAM" id="SSF50475">
    <property type="entry name" value="FMN-binding split barrel"/>
    <property type="match status" value="1"/>
</dbReference>
<feature type="domain" description="Pyridoxamine 5'-phosphate oxidase N-terminal" evidence="2">
    <location>
        <begin position="5"/>
        <end position="134"/>
    </location>
</feature>
<dbReference type="PANTHER" id="PTHR35176:SF2">
    <property type="entry name" value="F420H(2)-DEPENDENT REDUCTASE RV1155"/>
    <property type="match status" value="1"/>
</dbReference>
<protein>
    <submittedName>
        <fullName evidence="3">TIGR03668 family PPOX class F420-dependent oxidoreductase</fullName>
    </submittedName>
</protein>
<dbReference type="InterPro" id="IPR011576">
    <property type="entry name" value="Pyridox_Oxase_N"/>
</dbReference>
<dbReference type="InterPro" id="IPR012349">
    <property type="entry name" value="Split_barrel_FMN-bd"/>
</dbReference>
<dbReference type="NCBIfam" id="TIGR03668">
    <property type="entry name" value="Rv0121_F420"/>
    <property type="match status" value="1"/>
</dbReference>
<evidence type="ECO:0000313" key="3">
    <source>
        <dbReference type="EMBL" id="MFD0918481.1"/>
    </source>
</evidence>
<gene>
    <name evidence="3" type="ORF">ACFQ16_01875</name>
</gene>
<accession>A0ABW3FJ33</accession>
<dbReference type="Proteomes" id="UP001597018">
    <property type="component" value="Unassembled WGS sequence"/>
</dbReference>
<dbReference type="InterPro" id="IPR052019">
    <property type="entry name" value="F420H2_bilvrd_red/Heme_oxyg"/>
</dbReference>
<reference evidence="4" key="1">
    <citation type="journal article" date="2019" name="Int. J. Syst. Evol. Microbiol.">
        <title>The Global Catalogue of Microorganisms (GCM) 10K type strain sequencing project: providing services to taxonomists for standard genome sequencing and annotation.</title>
        <authorList>
            <consortium name="The Broad Institute Genomics Platform"/>
            <consortium name="The Broad Institute Genome Sequencing Center for Infectious Disease"/>
            <person name="Wu L."/>
            <person name="Ma J."/>
        </authorList>
    </citation>
    <scope>NUCLEOTIDE SEQUENCE [LARGE SCALE GENOMIC DNA]</scope>
    <source>
        <strain evidence="4">CCUG 56401</strain>
    </source>
</reference>